<keyword evidence="2" id="KW-1185">Reference proteome</keyword>
<dbReference type="InterPro" id="IPR036388">
    <property type="entry name" value="WH-like_DNA-bd_sf"/>
</dbReference>
<accession>A0A1H3BR61</accession>
<dbReference type="Gene3D" id="1.10.10.10">
    <property type="entry name" value="Winged helix-like DNA-binding domain superfamily/Winged helix DNA-binding domain"/>
    <property type="match status" value="1"/>
</dbReference>
<evidence type="ECO:0008006" key="3">
    <source>
        <dbReference type="Google" id="ProtNLM"/>
    </source>
</evidence>
<evidence type="ECO:0000313" key="1">
    <source>
        <dbReference type="EMBL" id="SDX43649.1"/>
    </source>
</evidence>
<dbReference type="InterPro" id="IPR036390">
    <property type="entry name" value="WH_DNA-bd_sf"/>
</dbReference>
<dbReference type="STRING" id="762486.SAMN05444411_105178"/>
<dbReference type="RefSeq" id="WP_090123463.1">
    <property type="nucleotide sequence ID" value="NZ_FNNJ01000005.1"/>
</dbReference>
<proteinExistence type="predicted"/>
<evidence type="ECO:0000313" key="2">
    <source>
        <dbReference type="Proteomes" id="UP000199595"/>
    </source>
</evidence>
<dbReference type="Proteomes" id="UP000199595">
    <property type="component" value="Unassembled WGS sequence"/>
</dbReference>
<sequence length="146" mass="17222">MSILERFALTYKKDGLPPLVGKVMGLLYISDQKYFTFDEIQKIIGSSKGATSKAINLLLELNRINYIYSDKSKKKKRLFYLDIKGVFFFLELVIKNYSDQNELLKESLELRTNENEEMNEFIINSINFNSEMLNFLRTKSNQYFKQ</sequence>
<gene>
    <name evidence="1" type="ORF">SAMN05444411_105178</name>
</gene>
<name>A0A1H3BR61_9FLAO</name>
<dbReference type="AlphaFoldDB" id="A0A1H3BR61"/>
<reference evidence="1 2" key="1">
    <citation type="submission" date="2016-10" db="EMBL/GenBank/DDBJ databases">
        <authorList>
            <person name="de Groot N.N."/>
        </authorList>
    </citation>
    <scope>NUCLEOTIDE SEQUENCE [LARGE SCALE GENOMIC DNA]</scope>
    <source>
        <strain evidence="1 2">DSM 24956</strain>
    </source>
</reference>
<dbReference type="SUPFAM" id="SSF46785">
    <property type="entry name" value="Winged helix' DNA-binding domain"/>
    <property type="match status" value="1"/>
</dbReference>
<dbReference type="OrthoDB" id="1807857at2"/>
<protein>
    <recommendedName>
        <fullName evidence="3">DNA-binding transcriptional regulator GbsR, MarR family</fullName>
    </recommendedName>
</protein>
<dbReference type="EMBL" id="FNNJ01000005">
    <property type="protein sequence ID" value="SDX43649.1"/>
    <property type="molecule type" value="Genomic_DNA"/>
</dbReference>
<organism evidence="1 2">
    <name type="scientific">Lutibacter oricola</name>
    <dbReference type="NCBI Taxonomy" id="762486"/>
    <lineage>
        <taxon>Bacteria</taxon>
        <taxon>Pseudomonadati</taxon>
        <taxon>Bacteroidota</taxon>
        <taxon>Flavobacteriia</taxon>
        <taxon>Flavobacteriales</taxon>
        <taxon>Flavobacteriaceae</taxon>
        <taxon>Lutibacter</taxon>
    </lineage>
</organism>